<reference evidence="2 3" key="1">
    <citation type="journal article" date="2019" name="Int. J. Syst. Evol. Microbiol.">
        <title>The Global Catalogue of Microorganisms (GCM) 10K type strain sequencing project: providing services to taxonomists for standard genome sequencing and annotation.</title>
        <authorList>
            <consortium name="The Broad Institute Genomics Platform"/>
            <consortium name="The Broad Institute Genome Sequencing Center for Infectious Disease"/>
            <person name="Wu L."/>
            <person name="Ma J."/>
        </authorList>
    </citation>
    <scope>NUCLEOTIDE SEQUENCE [LARGE SCALE GENOMIC DNA]</scope>
    <source>
        <strain evidence="2 3">CGMCC 1.12553</strain>
    </source>
</reference>
<dbReference type="PROSITE" id="PS51318">
    <property type="entry name" value="TAT"/>
    <property type="match status" value="1"/>
</dbReference>
<dbReference type="AlphaFoldDB" id="A0ABD5P9E3"/>
<name>A0ABD5P9E3_9EURY</name>
<accession>A0ABD5P9E3</accession>
<evidence type="ECO:0000313" key="2">
    <source>
        <dbReference type="EMBL" id="MFC4357532.1"/>
    </source>
</evidence>
<evidence type="ECO:0000313" key="3">
    <source>
        <dbReference type="Proteomes" id="UP001595921"/>
    </source>
</evidence>
<organism evidence="2 3">
    <name type="scientific">Halobium salinum</name>
    <dbReference type="NCBI Taxonomy" id="1364940"/>
    <lineage>
        <taxon>Archaea</taxon>
        <taxon>Methanobacteriati</taxon>
        <taxon>Methanobacteriota</taxon>
        <taxon>Stenosarchaea group</taxon>
        <taxon>Halobacteria</taxon>
        <taxon>Halobacteriales</taxon>
        <taxon>Haloferacaceae</taxon>
        <taxon>Halobium</taxon>
    </lineage>
</organism>
<gene>
    <name evidence="2" type="ORF">ACFO0N_06150</name>
</gene>
<feature type="region of interest" description="Disordered" evidence="1">
    <location>
        <begin position="23"/>
        <end position="43"/>
    </location>
</feature>
<feature type="region of interest" description="Disordered" evidence="1">
    <location>
        <begin position="242"/>
        <end position="263"/>
    </location>
</feature>
<sequence length="263" mass="27740">MSNLDTDTGRGVESGAAGVGGLDAVEAGSSDRNGTRSAFTSAPRRAGVDRRSLLRTGALALAFGVAGAGGGVRQVAAQPDWWGELTLIQQLREVERLTRVYRRVDAAAADGYESAALPLVCGVGYYFDNAARWADDAVDPTRPESLVYALAGERLRLAAVEYAVATEVDADGNPTTEPPDLFADGETPVDRSPLSGLREVDGWGLVVDGEFAYWDLHVWVHETNPDGVFAYRNPRYAGTPGCVPVGSEPLPGDDEAEGNGAES</sequence>
<protein>
    <recommendedName>
        <fullName evidence="4">Tat (Twin-arginine translocation) pathway signal sequence</fullName>
    </recommendedName>
</protein>
<proteinExistence type="predicted"/>
<keyword evidence="3" id="KW-1185">Reference proteome</keyword>
<dbReference type="EMBL" id="JBHSDS010000003">
    <property type="protein sequence ID" value="MFC4357532.1"/>
    <property type="molecule type" value="Genomic_DNA"/>
</dbReference>
<evidence type="ECO:0000256" key="1">
    <source>
        <dbReference type="SAM" id="MobiDB-lite"/>
    </source>
</evidence>
<dbReference type="RefSeq" id="WP_267622164.1">
    <property type="nucleotide sequence ID" value="NZ_JAODIW010000006.1"/>
</dbReference>
<comment type="caution">
    <text evidence="2">The sequence shown here is derived from an EMBL/GenBank/DDBJ whole genome shotgun (WGS) entry which is preliminary data.</text>
</comment>
<evidence type="ECO:0008006" key="4">
    <source>
        <dbReference type="Google" id="ProtNLM"/>
    </source>
</evidence>
<feature type="compositionally biased region" description="Polar residues" evidence="1">
    <location>
        <begin position="30"/>
        <end position="40"/>
    </location>
</feature>
<dbReference type="InterPro" id="IPR006311">
    <property type="entry name" value="TAT_signal"/>
</dbReference>
<dbReference type="Proteomes" id="UP001595921">
    <property type="component" value="Unassembled WGS sequence"/>
</dbReference>